<dbReference type="Proteomes" id="UP000076079">
    <property type="component" value="Chromosome"/>
</dbReference>
<comment type="catalytic activity">
    <reaction evidence="1">
        <text>[(1-&gt;4)-alpha-D-glucosyl](n) + phosphate = [(1-&gt;4)-alpha-D-glucosyl](n-1) + alpha-D-glucose 1-phosphate</text>
        <dbReference type="Rhea" id="RHEA:41732"/>
        <dbReference type="Rhea" id="RHEA-COMP:9584"/>
        <dbReference type="Rhea" id="RHEA-COMP:9586"/>
        <dbReference type="ChEBI" id="CHEBI:15444"/>
        <dbReference type="ChEBI" id="CHEBI:43474"/>
        <dbReference type="ChEBI" id="CHEBI:58601"/>
        <dbReference type="EC" id="2.4.1.1"/>
    </reaction>
</comment>
<dbReference type="GO" id="GO:0005975">
    <property type="term" value="P:carbohydrate metabolic process"/>
    <property type="evidence" value="ECO:0007669"/>
    <property type="project" value="InterPro"/>
</dbReference>
<dbReference type="GO" id="GO:0030170">
    <property type="term" value="F:pyridoxal phosphate binding"/>
    <property type="evidence" value="ECO:0007669"/>
    <property type="project" value="InterPro"/>
</dbReference>
<dbReference type="Gene3D" id="3.40.50.2000">
    <property type="entry name" value="Glycogen Phosphorylase B"/>
    <property type="match status" value="3"/>
</dbReference>
<evidence type="ECO:0000256" key="1">
    <source>
        <dbReference type="ARBA" id="ARBA00001275"/>
    </source>
</evidence>
<dbReference type="AlphaFoldDB" id="A0A143PT73"/>
<organism evidence="6 7">
    <name type="scientific">Luteitalea pratensis</name>
    <dbReference type="NCBI Taxonomy" id="1855912"/>
    <lineage>
        <taxon>Bacteria</taxon>
        <taxon>Pseudomonadati</taxon>
        <taxon>Acidobacteriota</taxon>
        <taxon>Vicinamibacteria</taxon>
        <taxon>Vicinamibacterales</taxon>
        <taxon>Vicinamibacteraceae</taxon>
        <taxon>Luteitalea</taxon>
    </lineage>
</organism>
<dbReference type="PANTHER" id="PTHR42655">
    <property type="entry name" value="GLYCOGEN PHOSPHORYLASE"/>
    <property type="match status" value="1"/>
</dbReference>
<dbReference type="GO" id="GO:0008184">
    <property type="term" value="F:glycogen phosphorylase activity"/>
    <property type="evidence" value="ECO:0007669"/>
    <property type="project" value="InterPro"/>
</dbReference>
<feature type="modified residue" description="N6-(pyridoxal phosphate)lysine" evidence="4">
    <location>
        <position position="600"/>
    </location>
</feature>
<reference evidence="6 7" key="1">
    <citation type="journal article" date="2016" name="Genome Announc.">
        <title>First Complete Genome Sequence of a Subdivision 6 Acidobacterium Strain.</title>
        <authorList>
            <person name="Huang S."/>
            <person name="Vieira S."/>
            <person name="Bunk B."/>
            <person name="Riedel T."/>
            <person name="Sproer C."/>
            <person name="Overmann J."/>
        </authorList>
    </citation>
    <scope>NUCLEOTIDE SEQUENCE [LARGE SCALE GENOMIC DNA]</scope>
    <source>
        <strain evidence="7">DSM 100886 HEG_-6_39</strain>
    </source>
</reference>
<dbReference type="STRING" id="1855912.LuPra_04787"/>
<feature type="domain" description="DUF3417" evidence="5">
    <location>
        <begin position="7"/>
        <end position="116"/>
    </location>
</feature>
<keyword evidence="4" id="KW-0663">Pyridoxal phosphate</keyword>
<evidence type="ECO:0000256" key="3">
    <source>
        <dbReference type="ARBA" id="ARBA00022533"/>
    </source>
</evidence>
<dbReference type="InterPro" id="IPR052182">
    <property type="entry name" value="Glycogen/Maltodextrin_Phosph"/>
</dbReference>
<proteinExistence type="inferred from homology"/>
<evidence type="ECO:0000313" key="7">
    <source>
        <dbReference type="Proteomes" id="UP000076079"/>
    </source>
</evidence>
<evidence type="ECO:0000313" key="6">
    <source>
        <dbReference type="EMBL" id="AMY11536.1"/>
    </source>
</evidence>
<sequence>MSDSALLPHRIAGLHDLATDLWWVWHREAREVFRQLDYKVWRLTAHNPVRMLRLVSPERLAEAAADPGFLALYDEALRQLEAARSGDQTWWRQRTTIGRKRPIAYFSAEFAIHQSLPIYAGGLGVLAGDHCKEASDLGLPFVGVGFMYPQGYFHQSVTADGWQEENYERIDWEDAATQRARAADGSELVIAVPLGNRTVLVSVWLVKLGGISLYLMDTNLPENAPWDRELSARLYGGDRETRVQQEIILGIGGVRVLRALGYDPAVWHLNEGHAAFVVLQRIRELLELGYSFADAHAEVRRSTVFTTHTPVPAGHDAFPFHMVETHLAGCWGGLGDHREDFLALGRYDNGSGTLFNMTALAMRSAAGVNAVSQLHGEVTREMWAPLIHELPPQDEPVKAVTNGVHLTNWLSLELNRTLDKYLPADWRARHDDPSVWDAVLDIPDEVLWETREKMRGYMYHFVRERIRERWVHENVPPARVLAGGTLLGQQALTIGFARRMTAYKRPDLIFHDPDRLARLLNDPKRPVQVVFAGKAHPADEGGKHALQGIYRRALDPRFGGRIAFVEDYDLHVAHYLVQGCDVWLNNPRKPLEASGTSGMKAAANGVLNMSIGDGWWPEGFVGGNGWLIDPAVEHADNAAQDAADADALYRLLENEVVPAFYERDAREVPLRWVQMVKQSIRTVAPRFCTRRMLKEYVERMYLPAFEASLTNK</sequence>
<dbReference type="EMBL" id="CP015136">
    <property type="protein sequence ID" value="AMY11536.1"/>
    <property type="molecule type" value="Genomic_DNA"/>
</dbReference>
<dbReference type="EC" id="2.4.1.1" evidence="6"/>
<dbReference type="PIRSF" id="PIRSF000460">
    <property type="entry name" value="Pprylas_GlgP"/>
    <property type="match status" value="1"/>
</dbReference>
<dbReference type="RefSeq" id="WP_234800529.1">
    <property type="nucleotide sequence ID" value="NZ_CP015136.1"/>
</dbReference>
<reference evidence="7" key="2">
    <citation type="submission" date="2016-04" db="EMBL/GenBank/DDBJ databases">
        <title>First Complete Genome Sequence of a Subdivision 6 Acidobacterium.</title>
        <authorList>
            <person name="Huang S."/>
            <person name="Vieira S."/>
            <person name="Bunk B."/>
            <person name="Riedel T."/>
            <person name="Sproeer C."/>
            <person name="Overmann J."/>
        </authorList>
    </citation>
    <scope>NUCLEOTIDE SEQUENCE [LARGE SCALE GENOMIC DNA]</scope>
    <source>
        <strain evidence="7">DSM 100886 HEG_-6_39</strain>
    </source>
</reference>
<dbReference type="InterPro" id="IPR024517">
    <property type="entry name" value="Glycogen_phosphorylase_DUF3417"/>
</dbReference>
<name>A0A143PT73_LUTPR</name>
<dbReference type="PANTHER" id="PTHR42655:SF1">
    <property type="entry name" value="GLYCOGEN PHOSPHORYLASE"/>
    <property type="match status" value="1"/>
</dbReference>
<evidence type="ECO:0000256" key="2">
    <source>
        <dbReference type="ARBA" id="ARBA00006047"/>
    </source>
</evidence>
<comment type="similarity">
    <text evidence="2">Belongs to the glycogen phosphorylase family.</text>
</comment>
<dbReference type="InterPro" id="IPR000811">
    <property type="entry name" value="Glyco_trans_35"/>
</dbReference>
<keyword evidence="3" id="KW-0021">Allosteric enzyme</keyword>
<accession>A0A143PT73</accession>
<evidence type="ECO:0000259" key="5">
    <source>
        <dbReference type="Pfam" id="PF11897"/>
    </source>
</evidence>
<dbReference type="InterPro" id="IPR011834">
    <property type="entry name" value="Agluc_phsphrylas"/>
</dbReference>
<dbReference type="KEGG" id="abac:LuPra_04787"/>
<dbReference type="Pfam" id="PF00343">
    <property type="entry name" value="Phosphorylase"/>
    <property type="match status" value="1"/>
</dbReference>
<evidence type="ECO:0000256" key="4">
    <source>
        <dbReference type="PIRSR" id="PIRSR000460-1"/>
    </source>
</evidence>
<dbReference type="SUPFAM" id="SSF53756">
    <property type="entry name" value="UDP-Glycosyltransferase/glycogen phosphorylase"/>
    <property type="match status" value="1"/>
</dbReference>
<keyword evidence="7" id="KW-1185">Reference proteome</keyword>
<dbReference type="PATRIC" id="fig|1813736.3.peg.5044"/>
<keyword evidence="6" id="KW-0808">Transferase</keyword>
<protein>
    <submittedName>
        <fullName evidence="6">Glycogen phosphorylase</fullName>
        <ecNumber evidence="6">2.4.1.1</ecNumber>
    </submittedName>
</protein>
<keyword evidence="6" id="KW-0328">Glycosyltransferase</keyword>
<gene>
    <name evidence="6" type="primary">glgP_2</name>
    <name evidence="6" type="ORF">LuPra_04787</name>
</gene>
<dbReference type="Pfam" id="PF11897">
    <property type="entry name" value="DUF3417"/>
    <property type="match status" value="1"/>
</dbReference>
<dbReference type="NCBIfam" id="TIGR02094">
    <property type="entry name" value="more_P_ylases"/>
    <property type="match status" value="1"/>
</dbReference>